<sequence length="48" mass="5425">MASDKDFRIVENLFKALSDEQVEILVDAAVVAYCKKHNKVLVDKENST</sequence>
<dbReference type="EMBL" id="KX557281">
    <property type="protein sequence ID" value="AOE44564.1"/>
    <property type="molecule type" value="Genomic_DNA"/>
</dbReference>
<reference evidence="2" key="1">
    <citation type="submission" date="2016-07" db="EMBL/GenBank/DDBJ databases">
        <authorList>
            <person name="Florea S."/>
            <person name="Webb J.S."/>
            <person name="Jaromczyk J."/>
            <person name="Schardl C.L."/>
        </authorList>
    </citation>
    <scope>NUCLEOTIDE SEQUENCE [LARGE SCALE GENOMIC DNA]</scope>
</reference>
<proteinExistence type="predicted"/>
<keyword evidence="2" id="KW-1185">Reference proteome</keyword>
<dbReference type="RefSeq" id="YP_009291019.1">
    <property type="nucleotide sequence ID" value="NC_031109.1"/>
</dbReference>
<dbReference type="KEGG" id="vg:29067946"/>
<evidence type="ECO:0000313" key="2">
    <source>
        <dbReference type="Proteomes" id="UP000203357"/>
    </source>
</evidence>
<gene>
    <name evidence="1" type="primary">54</name>
    <name evidence="1" type="ORF">SEA_JUMBO_54</name>
</gene>
<dbReference type="GeneID" id="29067946"/>
<organism evidence="1 2">
    <name type="scientific">Gordonia phage Jumbo</name>
    <dbReference type="NCBI Taxonomy" id="1887650"/>
    <lineage>
        <taxon>Viruses</taxon>
        <taxon>Duplodnaviria</taxon>
        <taxon>Heunggongvirae</taxon>
        <taxon>Uroviricota</taxon>
        <taxon>Caudoviricetes</taxon>
        <taxon>Gorjumvirus</taxon>
        <taxon>Gorjumvirus jumbo</taxon>
    </lineage>
</organism>
<accession>A0A1B3B0N6</accession>
<dbReference type="Proteomes" id="UP000203357">
    <property type="component" value="Segment"/>
</dbReference>
<name>A0A1B3B0N6_9CAUD</name>
<evidence type="ECO:0000313" key="1">
    <source>
        <dbReference type="EMBL" id="AOE44564.1"/>
    </source>
</evidence>
<protein>
    <submittedName>
        <fullName evidence="1">Uncharacterized protein</fullName>
    </submittedName>
</protein>